<comment type="caution">
    <text evidence="1">The sequence shown here is derived from an EMBL/GenBank/DDBJ whole genome shotgun (WGS) entry which is preliminary data.</text>
</comment>
<proteinExistence type="predicted"/>
<organism evidence="1 2">
    <name type="scientific">Mucor flavus</name>
    <dbReference type="NCBI Taxonomy" id="439312"/>
    <lineage>
        <taxon>Eukaryota</taxon>
        <taxon>Fungi</taxon>
        <taxon>Fungi incertae sedis</taxon>
        <taxon>Mucoromycota</taxon>
        <taxon>Mucoromycotina</taxon>
        <taxon>Mucoromycetes</taxon>
        <taxon>Mucorales</taxon>
        <taxon>Mucorineae</taxon>
        <taxon>Mucoraceae</taxon>
        <taxon>Mucor</taxon>
    </lineage>
</organism>
<dbReference type="Proteomes" id="UP001473302">
    <property type="component" value="Unassembled WGS sequence"/>
</dbReference>
<sequence>MLVEEKEDTDVKRKKSELGVLKKETKLTEFQVIRFVNSVYTVNDFGNPEIYQEKLTSTNDIFQLVKENSTVLNNKSLLAFTRWCSGNRYLFVMDKIYHDCLITSITEYLPNYQQSLKVLQNNAFEIVGYVRKSPTADILDNRVKLLQQMVDNLRSRSFATRIFVSASSRASTAFVERDLNVDRNIYQQLDKVDGTTQDFIKYLNASKHSICLVVLDFAGLSSRSHHVQELLKDYPEIKKVAVDTFMFSDELFIYDTCDLKANTNLLENFDCRYKLMQRSK</sequence>
<keyword evidence="2" id="KW-1185">Reference proteome</keyword>
<reference evidence="1 2" key="1">
    <citation type="submission" date="2024-04" db="EMBL/GenBank/DDBJ databases">
        <title>genome sequences of Mucor flavus KT1a and Helicostylum pulchrum KT1b strains isolated from the surface of a dry-aged beef.</title>
        <authorList>
            <person name="Toyotome T."/>
            <person name="Hosono M."/>
            <person name="Torimaru M."/>
            <person name="Fukuda K."/>
            <person name="Mikami N."/>
        </authorList>
    </citation>
    <scope>NUCLEOTIDE SEQUENCE [LARGE SCALE GENOMIC DNA]</scope>
    <source>
        <strain evidence="1 2">KT1a</strain>
    </source>
</reference>
<name>A0ABP9YNF2_9FUNG</name>
<dbReference type="EMBL" id="BAABUK010000003">
    <property type="protein sequence ID" value="GAA5808367.1"/>
    <property type="molecule type" value="Genomic_DNA"/>
</dbReference>
<evidence type="ECO:0000313" key="2">
    <source>
        <dbReference type="Proteomes" id="UP001473302"/>
    </source>
</evidence>
<protein>
    <submittedName>
        <fullName evidence="1">Uncharacterized protein</fullName>
    </submittedName>
</protein>
<gene>
    <name evidence="1" type="ORF">MFLAVUS_001758</name>
</gene>
<evidence type="ECO:0000313" key="1">
    <source>
        <dbReference type="EMBL" id="GAA5808367.1"/>
    </source>
</evidence>
<accession>A0ABP9YNF2</accession>